<protein>
    <recommendedName>
        <fullName evidence="1">HigA2-like helix-turn-helix domain-containing protein</fullName>
    </recommendedName>
</protein>
<dbReference type="InterPro" id="IPR039554">
    <property type="entry name" value="HigA2-like_HTH"/>
</dbReference>
<evidence type="ECO:0000313" key="3">
    <source>
        <dbReference type="Proteomes" id="UP000196531"/>
    </source>
</evidence>
<organism evidence="2 3">
    <name type="scientific">Halobacteriovorax marinus</name>
    <dbReference type="NCBI Taxonomy" id="97084"/>
    <lineage>
        <taxon>Bacteria</taxon>
        <taxon>Pseudomonadati</taxon>
        <taxon>Bdellovibrionota</taxon>
        <taxon>Bacteriovoracia</taxon>
        <taxon>Bacteriovoracales</taxon>
        <taxon>Halobacteriovoraceae</taxon>
        <taxon>Halobacteriovorax</taxon>
    </lineage>
</organism>
<evidence type="ECO:0000313" key="2">
    <source>
        <dbReference type="EMBL" id="OUR98549.1"/>
    </source>
</evidence>
<sequence length="107" mass="12064">MPVNKSKLIIKEASLAELSETFGIDYQVVKIKSQLIDKIKNHCKKNSISQRKLASMVTGLTHDRVNKIFQGLIGHMTIDKLLQITNALDIEVKISFSKLKRSSERVA</sequence>
<dbReference type="Proteomes" id="UP000196531">
    <property type="component" value="Unassembled WGS sequence"/>
</dbReference>
<dbReference type="Gene3D" id="1.10.260.40">
    <property type="entry name" value="lambda repressor-like DNA-binding domains"/>
    <property type="match status" value="1"/>
</dbReference>
<evidence type="ECO:0000259" key="1">
    <source>
        <dbReference type="Pfam" id="PF13744"/>
    </source>
</evidence>
<dbReference type="EMBL" id="MAAO01000004">
    <property type="protein sequence ID" value="OUR98549.1"/>
    <property type="molecule type" value="Genomic_DNA"/>
</dbReference>
<dbReference type="AlphaFoldDB" id="A0A1Y5FA57"/>
<dbReference type="InterPro" id="IPR010982">
    <property type="entry name" value="Lambda_DNA-bd_dom_sf"/>
</dbReference>
<accession>A0A1Y5FA57</accession>
<reference evidence="3" key="1">
    <citation type="journal article" date="2017" name="Proc. Natl. Acad. Sci. U.S.A.">
        <title>Simulation of Deepwater Horizon oil plume reveals substrate specialization within a complex community of hydrocarbon-degraders.</title>
        <authorList>
            <person name="Hu P."/>
            <person name="Dubinsky E.A."/>
            <person name="Probst A.J."/>
            <person name="Wang J."/>
            <person name="Sieber C.M.K."/>
            <person name="Tom L.M."/>
            <person name="Gardinali P."/>
            <person name="Banfield J.F."/>
            <person name="Atlas R.M."/>
            <person name="Andersen G.L."/>
        </authorList>
    </citation>
    <scope>NUCLEOTIDE SEQUENCE [LARGE SCALE GENOMIC DNA]</scope>
</reference>
<proteinExistence type="predicted"/>
<name>A0A1Y5FA57_9BACT</name>
<dbReference type="GO" id="GO:0003677">
    <property type="term" value="F:DNA binding"/>
    <property type="evidence" value="ECO:0007669"/>
    <property type="project" value="InterPro"/>
</dbReference>
<feature type="domain" description="HigA2-like helix-turn-helix" evidence="1">
    <location>
        <begin position="29"/>
        <end position="95"/>
    </location>
</feature>
<gene>
    <name evidence="2" type="ORF">A9Q84_03815</name>
</gene>
<comment type="caution">
    <text evidence="2">The sequence shown here is derived from an EMBL/GenBank/DDBJ whole genome shotgun (WGS) entry which is preliminary data.</text>
</comment>
<dbReference type="SUPFAM" id="SSF47413">
    <property type="entry name" value="lambda repressor-like DNA-binding domains"/>
    <property type="match status" value="1"/>
</dbReference>
<dbReference type="Pfam" id="PF13744">
    <property type="entry name" value="HTH_37"/>
    <property type="match status" value="1"/>
</dbReference>